<feature type="transmembrane region" description="Helical" evidence="1">
    <location>
        <begin position="7"/>
        <end position="24"/>
    </location>
</feature>
<keyword evidence="1" id="KW-0472">Membrane</keyword>
<dbReference type="EMBL" id="JASBQV010000033">
    <property type="protein sequence ID" value="MDI3236217.1"/>
    <property type="molecule type" value="Genomic_DNA"/>
</dbReference>
<dbReference type="Proteomes" id="UP001243286">
    <property type="component" value="Unassembled WGS sequence"/>
</dbReference>
<feature type="transmembrane region" description="Helical" evidence="1">
    <location>
        <begin position="58"/>
        <end position="75"/>
    </location>
</feature>
<proteinExistence type="predicted"/>
<comment type="caution">
    <text evidence="2">The sequence shown here is derived from an EMBL/GenBank/DDBJ whole genome shotgun (WGS) entry which is preliminary data.</text>
</comment>
<sequence>MTTRKGIVSGLTVLFGMMFIIGFFLSGGFVYLYFFALLIACASFLRERLTREEWLQEGIAFILFCGVLYAVEHLVF</sequence>
<evidence type="ECO:0000256" key="1">
    <source>
        <dbReference type="SAM" id="Phobius"/>
    </source>
</evidence>
<gene>
    <name evidence="2" type="ORF">QK289_14480</name>
</gene>
<evidence type="ECO:0000313" key="2">
    <source>
        <dbReference type="EMBL" id="MDI3236217.1"/>
    </source>
</evidence>
<protein>
    <submittedName>
        <fullName evidence="2">Uncharacterized protein</fullName>
    </submittedName>
</protein>
<evidence type="ECO:0000313" key="3">
    <source>
        <dbReference type="Proteomes" id="UP001243286"/>
    </source>
</evidence>
<feature type="transmembrane region" description="Helical" evidence="1">
    <location>
        <begin position="30"/>
        <end position="46"/>
    </location>
</feature>
<keyword evidence="1" id="KW-1133">Transmembrane helix</keyword>
<keyword evidence="3" id="KW-1185">Reference proteome</keyword>
<dbReference type="RefSeq" id="WP_209548306.1">
    <property type="nucleotide sequence ID" value="NZ_JANJYY010000060.1"/>
</dbReference>
<name>A0ABT6R612_9BACL</name>
<accession>A0ABT6R612</accession>
<reference evidence="2 3" key="1">
    <citation type="submission" date="2023-04" db="EMBL/GenBank/DDBJ databases">
        <title>Antarctic isolates genomes.</title>
        <authorList>
            <person name="Dimov S.G."/>
        </authorList>
    </citation>
    <scope>NUCLEOTIDE SEQUENCE [LARGE SCALE GENOMIC DNA]</scope>
    <source>
        <strain evidence="2 3">AL19</strain>
    </source>
</reference>
<organism evidence="2 3">
    <name type="scientific">Exiguobacterium antarcticum</name>
    <dbReference type="NCBI Taxonomy" id="132920"/>
    <lineage>
        <taxon>Bacteria</taxon>
        <taxon>Bacillati</taxon>
        <taxon>Bacillota</taxon>
        <taxon>Bacilli</taxon>
        <taxon>Bacillales</taxon>
        <taxon>Bacillales Family XII. Incertae Sedis</taxon>
        <taxon>Exiguobacterium</taxon>
    </lineage>
</organism>
<keyword evidence="1" id="KW-0812">Transmembrane</keyword>